<name>A0A2P5YUX8_GOSBA</name>
<keyword evidence="3" id="KW-0720">Serine protease</keyword>
<evidence type="ECO:0000259" key="4">
    <source>
        <dbReference type="Pfam" id="PF17815"/>
    </source>
</evidence>
<organism evidence="5 6">
    <name type="scientific">Gossypium barbadense</name>
    <name type="common">Sea Island cotton</name>
    <name type="synonym">Hibiscus barbadensis</name>
    <dbReference type="NCBI Taxonomy" id="3634"/>
    <lineage>
        <taxon>Eukaryota</taxon>
        <taxon>Viridiplantae</taxon>
        <taxon>Streptophyta</taxon>
        <taxon>Embryophyta</taxon>
        <taxon>Tracheophyta</taxon>
        <taxon>Spermatophyta</taxon>
        <taxon>Magnoliopsida</taxon>
        <taxon>eudicotyledons</taxon>
        <taxon>Gunneridae</taxon>
        <taxon>Pentapetalae</taxon>
        <taxon>rosids</taxon>
        <taxon>malvids</taxon>
        <taxon>Malvales</taxon>
        <taxon>Malvaceae</taxon>
        <taxon>Malvoideae</taxon>
        <taxon>Gossypium</taxon>
    </lineage>
</organism>
<evidence type="ECO:0000256" key="2">
    <source>
        <dbReference type="ARBA" id="ARBA00022801"/>
    </source>
</evidence>
<feature type="domain" description="Protease Do-like PDZ" evidence="4">
    <location>
        <begin position="9"/>
        <end position="126"/>
    </location>
</feature>
<dbReference type="Pfam" id="PF17815">
    <property type="entry name" value="PDZ_3"/>
    <property type="match status" value="1"/>
</dbReference>
<dbReference type="PANTHER" id="PTHR45980:SF19">
    <property type="entry name" value="PEPTIDASE DO-RELATED"/>
    <property type="match status" value="1"/>
</dbReference>
<evidence type="ECO:0000256" key="3">
    <source>
        <dbReference type="ARBA" id="ARBA00022825"/>
    </source>
</evidence>
<protein>
    <recommendedName>
        <fullName evidence="4">Protease Do-like PDZ domain-containing protein</fullName>
    </recommendedName>
</protein>
<dbReference type="PANTHER" id="PTHR45980">
    <property type="match status" value="1"/>
</dbReference>
<accession>A0A2P5YUX8</accession>
<dbReference type="GO" id="GO:0004252">
    <property type="term" value="F:serine-type endopeptidase activity"/>
    <property type="evidence" value="ECO:0007669"/>
    <property type="project" value="TreeGrafter"/>
</dbReference>
<dbReference type="EMBL" id="KZ662769">
    <property type="protein sequence ID" value="PPS19382.1"/>
    <property type="molecule type" value="Genomic_DNA"/>
</dbReference>
<evidence type="ECO:0000313" key="6">
    <source>
        <dbReference type="Proteomes" id="UP000239757"/>
    </source>
</evidence>
<evidence type="ECO:0000313" key="5">
    <source>
        <dbReference type="EMBL" id="PPS19382.1"/>
    </source>
</evidence>
<dbReference type="InterPro" id="IPR046449">
    <property type="entry name" value="DEGP_PDZ_sf"/>
</dbReference>
<dbReference type="Proteomes" id="UP000239757">
    <property type="component" value="Unassembled WGS sequence"/>
</dbReference>
<gene>
    <name evidence="5" type="ORF">GOBAR_AA01181</name>
</gene>
<evidence type="ECO:0000256" key="1">
    <source>
        <dbReference type="ARBA" id="ARBA00022670"/>
    </source>
</evidence>
<dbReference type="Gene3D" id="3.20.190.20">
    <property type="match status" value="1"/>
</dbReference>
<keyword evidence="1" id="KW-0645">Protease</keyword>
<dbReference type="AlphaFoldDB" id="A0A2P5YUX8"/>
<proteinExistence type="predicted"/>
<reference evidence="5 6" key="1">
    <citation type="submission" date="2015-01" db="EMBL/GenBank/DDBJ databases">
        <title>Genome of allotetraploid Gossypium barbadense reveals genomic plasticity and fiber elongation in cotton evolution.</title>
        <authorList>
            <person name="Chen X."/>
            <person name="Liu X."/>
            <person name="Zhao B."/>
            <person name="Zheng H."/>
            <person name="Hu Y."/>
            <person name="Lu G."/>
            <person name="Yang C."/>
            <person name="Chen J."/>
            <person name="Shan C."/>
            <person name="Zhang L."/>
            <person name="Zhou Y."/>
            <person name="Wang L."/>
            <person name="Guo W."/>
            <person name="Bai Y."/>
            <person name="Ruan J."/>
            <person name="Shangguan X."/>
            <person name="Mao Y."/>
            <person name="Jiang J."/>
            <person name="Zhu Y."/>
            <person name="Lei J."/>
            <person name="Kang H."/>
            <person name="Chen S."/>
            <person name="He X."/>
            <person name="Wang R."/>
            <person name="Wang Y."/>
            <person name="Chen J."/>
            <person name="Wang L."/>
            <person name="Yu S."/>
            <person name="Wang B."/>
            <person name="Wei J."/>
            <person name="Song S."/>
            <person name="Lu X."/>
            <person name="Gao Z."/>
            <person name="Gu W."/>
            <person name="Deng X."/>
            <person name="Ma D."/>
            <person name="Wang S."/>
            <person name="Liang W."/>
            <person name="Fang L."/>
            <person name="Cai C."/>
            <person name="Zhu X."/>
            <person name="Zhou B."/>
            <person name="Zhang Y."/>
            <person name="Chen Z."/>
            <person name="Xu S."/>
            <person name="Zhu R."/>
            <person name="Wang S."/>
            <person name="Zhang T."/>
            <person name="Zhao G."/>
        </authorList>
    </citation>
    <scope>NUCLEOTIDE SEQUENCE [LARGE SCALE GENOMIC DNA]</scope>
    <source>
        <strain evidence="6">cv. Xinhai21</strain>
        <tissue evidence="5">Leaf</tissue>
    </source>
</reference>
<keyword evidence="2" id="KW-0378">Hydrolase</keyword>
<dbReference type="OrthoDB" id="1932632at2759"/>
<sequence>MCRRLFSAIESYGNDYEYEALVKLLDKLLHSMPQSPDEQFVVVSQVLVSDINIGYEDIVNTQVLALNGKPVKNLRRLAEMVENCDDEFLKFDLEYEQIVVLRIKTAKVATPDILATHYIPLAMSVDLKA</sequence>
<dbReference type="GO" id="GO:0006508">
    <property type="term" value="P:proteolysis"/>
    <property type="evidence" value="ECO:0007669"/>
    <property type="project" value="UniProtKB-KW"/>
</dbReference>
<dbReference type="InterPro" id="IPR041517">
    <property type="entry name" value="DEGP_PDZ"/>
</dbReference>